<comment type="subcellular location">
    <subcellularLocation>
        <location evidence="1">Cell inner membrane</location>
        <topology evidence="1">Peripheral membrane protein</topology>
    </subcellularLocation>
</comment>
<name>A0A5J6MP56_9PROT</name>
<dbReference type="GO" id="GO:0005886">
    <property type="term" value="C:plasma membrane"/>
    <property type="evidence" value="ECO:0007669"/>
    <property type="project" value="UniProtKB-SubCell"/>
</dbReference>
<gene>
    <name evidence="8" type="ORF">FRZ44_47150</name>
</gene>
<dbReference type="InterPro" id="IPR017871">
    <property type="entry name" value="ABC_transporter-like_CS"/>
</dbReference>
<dbReference type="GO" id="GO:0016887">
    <property type="term" value="F:ATP hydrolysis activity"/>
    <property type="evidence" value="ECO:0007669"/>
    <property type="project" value="InterPro"/>
</dbReference>
<dbReference type="PROSITE" id="PS50893">
    <property type="entry name" value="ABC_TRANSPORTER_2"/>
    <property type="match status" value="2"/>
</dbReference>
<organism evidence="8 9">
    <name type="scientific">Hypericibacter terrae</name>
    <dbReference type="NCBI Taxonomy" id="2602015"/>
    <lineage>
        <taxon>Bacteria</taxon>
        <taxon>Pseudomonadati</taxon>
        <taxon>Pseudomonadota</taxon>
        <taxon>Alphaproteobacteria</taxon>
        <taxon>Rhodospirillales</taxon>
        <taxon>Dongiaceae</taxon>
        <taxon>Hypericibacter</taxon>
    </lineage>
</organism>
<dbReference type="NCBIfam" id="NF007739">
    <property type="entry name" value="PRK10419.1"/>
    <property type="match status" value="2"/>
</dbReference>
<dbReference type="InterPro" id="IPR050319">
    <property type="entry name" value="ABC_transp_ATP-bind"/>
</dbReference>
<dbReference type="GO" id="GO:0055085">
    <property type="term" value="P:transmembrane transport"/>
    <property type="evidence" value="ECO:0007669"/>
    <property type="project" value="UniProtKB-ARBA"/>
</dbReference>
<keyword evidence="9" id="KW-1185">Reference proteome</keyword>
<dbReference type="InterPro" id="IPR003593">
    <property type="entry name" value="AAA+_ATPase"/>
</dbReference>
<dbReference type="GO" id="GO:0005524">
    <property type="term" value="F:ATP binding"/>
    <property type="evidence" value="ECO:0007669"/>
    <property type="project" value="UniProtKB-KW"/>
</dbReference>
<evidence type="ECO:0000256" key="4">
    <source>
        <dbReference type="ARBA" id="ARBA00022741"/>
    </source>
</evidence>
<dbReference type="EMBL" id="CP042906">
    <property type="protein sequence ID" value="QEX19402.1"/>
    <property type="molecule type" value="Genomic_DNA"/>
</dbReference>
<dbReference type="PANTHER" id="PTHR43776">
    <property type="entry name" value="TRANSPORT ATP-BINDING PROTEIN"/>
    <property type="match status" value="1"/>
</dbReference>
<evidence type="ECO:0000256" key="5">
    <source>
        <dbReference type="ARBA" id="ARBA00022840"/>
    </source>
</evidence>
<proteinExistence type="inferred from homology"/>
<dbReference type="NCBIfam" id="NF008453">
    <property type="entry name" value="PRK11308.1"/>
    <property type="match status" value="2"/>
</dbReference>
<evidence type="ECO:0000313" key="9">
    <source>
        <dbReference type="Proteomes" id="UP000326202"/>
    </source>
</evidence>
<reference evidence="8 9" key="1">
    <citation type="submission" date="2019-08" db="EMBL/GenBank/DDBJ databases">
        <title>Hyperibacter terrae gen. nov., sp. nov. and Hyperibacter viscosus sp. nov., two new members in the family Rhodospirillaceae isolated from the rhizosphere of Hypericum perforatum.</title>
        <authorList>
            <person name="Noviana Z."/>
        </authorList>
    </citation>
    <scope>NUCLEOTIDE SEQUENCE [LARGE SCALE GENOMIC DNA]</scope>
    <source>
        <strain evidence="8 9">R5913</strain>
    </source>
</reference>
<dbReference type="InterPro" id="IPR003439">
    <property type="entry name" value="ABC_transporter-like_ATP-bd"/>
</dbReference>
<keyword evidence="5" id="KW-0067">ATP-binding</keyword>
<evidence type="ECO:0000313" key="8">
    <source>
        <dbReference type="EMBL" id="QEX19402.1"/>
    </source>
</evidence>
<evidence type="ECO:0000256" key="3">
    <source>
        <dbReference type="ARBA" id="ARBA00022448"/>
    </source>
</evidence>
<dbReference type="Gene3D" id="3.40.50.300">
    <property type="entry name" value="P-loop containing nucleotide triphosphate hydrolases"/>
    <property type="match status" value="2"/>
</dbReference>
<dbReference type="GO" id="GO:0015833">
    <property type="term" value="P:peptide transport"/>
    <property type="evidence" value="ECO:0007669"/>
    <property type="project" value="InterPro"/>
</dbReference>
<evidence type="ECO:0000256" key="1">
    <source>
        <dbReference type="ARBA" id="ARBA00004417"/>
    </source>
</evidence>
<dbReference type="AlphaFoldDB" id="A0A5J6MP56"/>
<evidence type="ECO:0000256" key="6">
    <source>
        <dbReference type="SAM" id="MobiDB-lite"/>
    </source>
</evidence>
<dbReference type="KEGG" id="htq:FRZ44_47150"/>
<dbReference type="CDD" id="cd03257">
    <property type="entry name" value="ABC_NikE_OppD_transporters"/>
    <property type="match status" value="2"/>
</dbReference>
<dbReference type="Proteomes" id="UP000326202">
    <property type="component" value="Chromosome"/>
</dbReference>
<dbReference type="Pfam" id="PF08352">
    <property type="entry name" value="oligo_HPY"/>
    <property type="match status" value="2"/>
</dbReference>
<dbReference type="Pfam" id="PF00005">
    <property type="entry name" value="ABC_tran"/>
    <property type="match status" value="2"/>
</dbReference>
<feature type="domain" description="ABC transporter" evidence="7">
    <location>
        <begin position="351"/>
        <end position="603"/>
    </location>
</feature>
<protein>
    <recommendedName>
        <fullName evidence="7">ABC transporter domain-containing protein</fullName>
    </recommendedName>
</protein>
<keyword evidence="4" id="KW-0547">Nucleotide-binding</keyword>
<accession>A0A5J6MP56</accession>
<dbReference type="NCBIfam" id="TIGR01727">
    <property type="entry name" value="oligo_HPY"/>
    <property type="match status" value="2"/>
</dbReference>
<dbReference type="FunFam" id="3.40.50.300:FF:000016">
    <property type="entry name" value="Oligopeptide ABC transporter ATP-binding component"/>
    <property type="match status" value="1"/>
</dbReference>
<feature type="domain" description="ABC transporter" evidence="7">
    <location>
        <begin position="8"/>
        <end position="259"/>
    </location>
</feature>
<dbReference type="RefSeq" id="WP_151179468.1">
    <property type="nucleotide sequence ID" value="NZ_CP042906.1"/>
</dbReference>
<dbReference type="SMART" id="SM00382">
    <property type="entry name" value="AAA"/>
    <property type="match status" value="2"/>
</dbReference>
<dbReference type="PANTHER" id="PTHR43776:SF7">
    <property type="entry name" value="D,D-DIPEPTIDE TRANSPORT ATP-BINDING PROTEIN DDPF-RELATED"/>
    <property type="match status" value="1"/>
</dbReference>
<feature type="region of interest" description="Disordered" evidence="6">
    <location>
        <begin position="675"/>
        <end position="699"/>
    </location>
</feature>
<dbReference type="InterPro" id="IPR013563">
    <property type="entry name" value="Oligopep_ABC_C"/>
</dbReference>
<dbReference type="PROSITE" id="PS00211">
    <property type="entry name" value="ABC_TRANSPORTER_1"/>
    <property type="match status" value="2"/>
</dbReference>
<evidence type="ECO:0000256" key="2">
    <source>
        <dbReference type="ARBA" id="ARBA00005417"/>
    </source>
</evidence>
<dbReference type="OrthoDB" id="9802264at2"/>
<keyword evidence="3" id="KW-0813">Transport</keyword>
<evidence type="ECO:0000259" key="7">
    <source>
        <dbReference type="PROSITE" id="PS50893"/>
    </source>
</evidence>
<dbReference type="SUPFAM" id="SSF52540">
    <property type="entry name" value="P-loop containing nucleoside triphosphate hydrolases"/>
    <property type="match status" value="2"/>
</dbReference>
<comment type="similarity">
    <text evidence="2">Belongs to the ABC transporter superfamily.</text>
</comment>
<dbReference type="InterPro" id="IPR027417">
    <property type="entry name" value="P-loop_NTPase"/>
</dbReference>
<sequence>MNGGDILLRTEDLQVSYRQQEGWLSVLHRVNFAIERGETFGLVGESGCGKSTVALQLLGYRHPSSRVDGGRIEFGGRDLLKLKRHELDQIRGNRISFVPQNPTTALNPGMRVGDQVTEILLLHKRVPDRTQALQRVIELFGLVGLPTPKALVERYPHQLSGGQQQRVCIAMALACDPDLVVLDEPTTGLDVTTQEQIVELLIDLRRRIKLSMLYVTHDLGLLSQIADRVGVMYAGHMVEIAPVAELFHQPRHPYTRGLIGSIPRIDRPDEPVARPLRGLLRRNELPEGCPFQPRCDFAEASCAVNHQTLDAVAPGHEVACQRWRSLLAPSVAAAGEAALPRAVAEPDPPLLALDHLSIAYGTGGGALARFLGALPFVAVRDVNLTIARGETLALVGESGSGKSTVARAVSGLLRPHEGQVKLNGLALAGLVRERSGEQRREIQYIFQNPDASLNPRARIGTILARPLEMFFDLDRVAMRERVLEALADVRLDAGYAERYADQLSGGERQRVAIARALIARPTLLLCDEVLSALDVSVQANVLDLLRRLREEHHVAMLFISHDLAVVRSIADKIGVLFQGQLMEVGRTADIFSPPFHPYTHSLLMAVPDPDRPRRTTANVRRVAAGPALATGCPYAGRCAWQPGPICEQKAPPWRKTERGVSIYCHLPLDELTARAQWVPPDEPSATPTPSTRSLRENPP</sequence>